<dbReference type="Proteomes" id="UP001154061">
    <property type="component" value="Unassembled WGS sequence"/>
</dbReference>
<evidence type="ECO:0000313" key="3">
    <source>
        <dbReference type="EMBL" id="MDF9744686.1"/>
    </source>
</evidence>
<evidence type="ECO:0000313" key="4">
    <source>
        <dbReference type="Proteomes" id="UP001154061"/>
    </source>
</evidence>
<organism evidence="3 4">
    <name type="scientific">Natrinema salsiterrestre</name>
    <dbReference type="NCBI Taxonomy" id="2950540"/>
    <lineage>
        <taxon>Archaea</taxon>
        <taxon>Methanobacteriati</taxon>
        <taxon>Methanobacteriota</taxon>
        <taxon>Stenosarchaea group</taxon>
        <taxon>Halobacteria</taxon>
        <taxon>Halobacteriales</taxon>
        <taxon>Natrialbaceae</taxon>
        <taxon>Natrinema</taxon>
    </lineage>
</organism>
<gene>
    <name evidence="3" type="ORF">NDI89_03720</name>
</gene>
<dbReference type="Pfam" id="PF17231">
    <property type="entry name" value="DUF5305"/>
    <property type="match status" value="1"/>
</dbReference>
<feature type="compositionally biased region" description="Low complexity" evidence="1">
    <location>
        <begin position="417"/>
        <end position="426"/>
    </location>
</feature>
<sequence length="518" mass="54922">MSGRLTETDAGTVDDERRLRSRVLLAEYRTAIIVALVVLVALGGWVSYGAYATPGEETSRQRTTAWTATGDVSHAATVTEPNTIYDEGTRLENDPLYYTAISPTVDGEFVAGYDARTSDDVQVGLTVDLVYRSVGSDNTTHWSERERLASTREANVQPGENVTAAFSVNVSEITARVDEIESDLEASRGDTEIELVLEREIDGTIAGERRSTADSYRLTIDADSGTYEIEDGESYDETHEEYETETVPASVSPIRSVGGPLLVVLGIGGLAGLGYVSRRVPTPTTAEREWLAYRDDRAEFEGVITTMRLPDAALEGPRGELETLSALAEFGIDVGSAIVFDPERDLYVVRGDGMVSVFEPPAKPPAAEAADDRISFADDSPQSSVTDGEPIVESGSDRPALSDASDTPPVTDERAATTDSTAASATDPDEASSADLAATSQVDPNEAPAPDSGAMSESDSAVEIDDDDLLGLAGLREEDLLEPAPLGWESRSENGSNPDEATASEPGGATASDSTGDD</sequence>
<comment type="caution">
    <text evidence="3">The sequence shown here is derived from an EMBL/GenBank/DDBJ whole genome shotgun (WGS) entry which is preliminary data.</text>
</comment>
<reference evidence="3" key="1">
    <citation type="submission" date="2022-06" db="EMBL/GenBank/DDBJ databases">
        <title>Natrinema sp. a new haloarchaeum isolate from saline soil.</title>
        <authorList>
            <person name="Strakova D."/>
            <person name="Galisteo C."/>
            <person name="Sanchez-Porro C."/>
            <person name="Ventosa A."/>
        </authorList>
    </citation>
    <scope>NUCLEOTIDE SEQUENCE</scope>
    <source>
        <strain evidence="3">S1CR25-10</strain>
    </source>
</reference>
<keyword evidence="2" id="KW-0472">Membrane</keyword>
<proteinExistence type="predicted"/>
<accession>A0A9Q4L3J9</accession>
<keyword evidence="2" id="KW-0812">Transmembrane</keyword>
<feature type="region of interest" description="Disordered" evidence="1">
    <location>
        <begin position="377"/>
        <end position="518"/>
    </location>
</feature>
<dbReference type="RefSeq" id="WP_277520168.1">
    <property type="nucleotide sequence ID" value="NZ_JAMQOT010000001.1"/>
</dbReference>
<feature type="compositionally biased region" description="Acidic residues" evidence="1">
    <location>
        <begin position="460"/>
        <end position="469"/>
    </location>
</feature>
<evidence type="ECO:0000256" key="2">
    <source>
        <dbReference type="SAM" id="Phobius"/>
    </source>
</evidence>
<protein>
    <submittedName>
        <fullName evidence="3">DUF5305 family protein</fullName>
    </submittedName>
</protein>
<feature type="transmembrane region" description="Helical" evidence="2">
    <location>
        <begin position="28"/>
        <end position="51"/>
    </location>
</feature>
<evidence type="ECO:0000256" key="1">
    <source>
        <dbReference type="SAM" id="MobiDB-lite"/>
    </source>
</evidence>
<dbReference type="AlphaFoldDB" id="A0A9Q4L3J9"/>
<dbReference type="EMBL" id="JAMQOT010000001">
    <property type="protein sequence ID" value="MDF9744686.1"/>
    <property type="molecule type" value="Genomic_DNA"/>
</dbReference>
<keyword evidence="2" id="KW-1133">Transmembrane helix</keyword>
<dbReference type="InterPro" id="IPR035185">
    <property type="entry name" value="DUF5305"/>
</dbReference>
<name>A0A9Q4L3J9_9EURY</name>
<keyword evidence="4" id="KW-1185">Reference proteome</keyword>